<dbReference type="SUPFAM" id="SSF160964">
    <property type="entry name" value="MalF N-terminal region-like"/>
    <property type="match status" value="1"/>
</dbReference>
<dbReference type="AlphaFoldDB" id="B8D192"/>
<dbReference type="Proteomes" id="UP000000719">
    <property type="component" value="Chromosome"/>
</dbReference>
<feature type="transmembrane region" description="Helical" evidence="7">
    <location>
        <begin position="226"/>
        <end position="247"/>
    </location>
</feature>
<keyword evidence="6 7" id="KW-0472">Membrane</keyword>
<feature type="domain" description="ABC transmembrane type-1" evidence="8">
    <location>
        <begin position="66"/>
        <end position="278"/>
    </location>
</feature>
<evidence type="ECO:0000313" key="9">
    <source>
        <dbReference type="EMBL" id="ACL71044.1"/>
    </source>
</evidence>
<evidence type="ECO:0000256" key="5">
    <source>
        <dbReference type="ARBA" id="ARBA00022989"/>
    </source>
</evidence>
<reference evidence="9 10" key="1">
    <citation type="journal article" date="2009" name="PLoS ONE">
        <title>Genome analysis of the anaerobic thermohalophilic bacterium Halothermothrix orenii.</title>
        <authorList>
            <person name="Mavromatis K."/>
            <person name="Ivanova N."/>
            <person name="Anderson I."/>
            <person name="Lykidis A."/>
            <person name="Hooper S.D."/>
            <person name="Sun H."/>
            <person name="Kunin V."/>
            <person name="Lapidus A."/>
            <person name="Hugenholtz P."/>
            <person name="Patel B."/>
            <person name="Kyrpides N.C."/>
        </authorList>
    </citation>
    <scope>NUCLEOTIDE SEQUENCE [LARGE SCALE GENOMIC DNA]</scope>
    <source>
        <strain evidence="10">H 168 / OCM 544 / DSM 9562</strain>
    </source>
</reference>
<evidence type="ECO:0000256" key="2">
    <source>
        <dbReference type="ARBA" id="ARBA00022448"/>
    </source>
</evidence>
<feature type="transmembrane region" description="Helical" evidence="7">
    <location>
        <begin position="198"/>
        <end position="220"/>
    </location>
</feature>
<keyword evidence="2 7" id="KW-0813">Transport</keyword>
<dbReference type="KEGG" id="hor:Hore_22990"/>
<keyword evidence="4 7" id="KW-0812">Transmembrane</keyword>
<dbReference type="GO" id="GO:0055085">
    <property type="term" value="P:transmembrane transport"/>
    <property type="evidence" value="ECO:0007669"/>
    <property type="project" value="InterPro"/>
</dbReference>
<evidence type="ECO:0000256" key="3">
    <source>
        <dbReference type="ARBA" id="ARBA00022475"/>
    </source>
</evidence>
<dbReference type="GO" id="GO:0005886">
    <property type="term" value="C:plasma membrane"/>
    <property type="evidence" value="ECO:0007669"/>
    <property type="project" value="UniProtKB-SubCell"/>
</dbReference>
<feature type="transmembrane region" description="Helical" evidence="7">
    <location>
        <begin position="7"/>
        <end position="30"/>
    </location>
</feature>
<feature type="transmembrane region" description="Helical" evidence="7">
    <location>
        <begin position="151"/>
        <end position="177"/>
    </location>
</feature>
<comment type="similarity">
    <text evidence="7">Belongs to the binding-protein-dependent transport system permease family.</text>
</comment>
<gene>
    <name evidence="9" type="ordered locus">Hore_22990</name>
</gene>
<evidence type="ECO:0000256" key="7">
    <source>
        <dbReference type="RuleBase" id="RU363032"/>
    </source>
</evidence>
<keyword evidence="5 7" id="KW-1133">Transmembrane helix</keyword>
<keyword evidence="3" id="KW-1003">Cell membrane</keyword>
<dbReference type="InterPro" id="IPR035906">
    <property type="entry name" value="MetI-like_sf"/>
</dbReference>
<sequence length="286" mass="32708">MKKYVPYFLIAPAFLVLLLLMVYPIIWNIYLSFHDVTLIKLNRAWEPVALRNYFNVITDMYFWESMWVTGKFVVGSVVGQLVFGLILALLLHKKVKGSGMFRVIYIIPWLLSDVIVGFTWQWSYHEKFGMINTLLGKLGIPAIDWLGNPDIAIWAIVITNIWFGTPFTMLFLGSALNTISRELYEAARVDGATRWQQFWYVTIPALKPFIATNLILLTMWTVNLFGLQYVMTGGGPLFSTTTLSLFMYNNAFEYGKLSIGSSIGFILLIINAIAAYFYVKLVQREG</sequence>
<protein>
    <submittedName>
        <fullName evidence="9">Binding-protein-dependent transport systems inner membrane component</fullName>
    </submittedName>
</protein>
<comment type="subcellular location">
    <subcellularLocation>
        <location evidence="1 7">Cell membrane</location>
        <topology evidence="1 7">Multi-pass membrane protein</topology>
    </subcellularLocation>
</comment>
<dbReference type="SUPFAM" id="SSF161098">
    <property type="entry name" value="MetI-like"/>
    <property type="match status" value="1"/>
</dbReference>
<feature type="transmembrane region" description="Helical" evidence="7">
    <location>
        <begin position="259"/>
        <end position="279"/>
    </location>
</feature>
<dbReference type="PROSITE" id="PS50928">
    <property type="entry name" value="ABC_TM1"/>
    <property type="match status" value="1"/>
</dbReference>
<dbReference type="CDD" id="cd06261">
    <property type="entry name" value="TM_PBP2"/>
    <property type="match status" value="1"/>
</dbReference>
<evidence type="ECO:0000259" key="8">
    <source>
        <dbReference type="PROSITE" id="PS50928"/>
    </source>
</evidence>
<feature type="transmembrane region" description="Helical" evidence="7">
    <location>
        <begin position="103"/>
        <end position="122"/>
    </location>
</feature>
<accession>B8D192</accession>
<dbReference type="STRING" id="373903.Hore_22990"/>
<dbReference type="HOGENOM" id="CLU_016047_0_3_9"/>
<feature type="transmembrane region" description="Helical" evidence="7">
    <location>
        <begin position="72"/>
        <end position="91"/>
    </location>
</feature>
<dbReference type="Pfam" id="PF00528">
    <property type="entry name" value="BPD_transp_1"/>
    <property type="match status" value="1"/>
</dbReference>
<name>B8D192_HALOH</name>
<dbReference type="PANTHER" id="PTHR43005">
    <property type="entry name" value="BLR7065 PROTEIN"/>
    <property type="match status" value="1"/>
</dbReference>
<dbReference type="InterPro" id="IPR000515">
    <property type="entry name" value="MetI-like"/>
</dbReference>
<dbReference type="PANTHER" id="PTHR43005:SF1">
    <property type="entry name" value="SPERMIDINE_PUTRESCINE TRANSPORT SYSTEM PERMEASE PROTEIN"/>
    <property type="match status" value="1"/>
</dbReference>
<evidence type="ECO:0000256" key="1">
    <source>
        <dbReference type="ARBA" id="ARBA00004651"/>
    </source>
</evidence>
<proteinExistence type="inferred from homology"/>
<dbReference type="Gene3D" id="1.10.3720.10">
    <property type="entry name" value="MetI-like"/>
    <property type="match status" value="1"/>
</dbReference>
<dbReference type="EMBL" id="CP001098">
    <property type="protein sequence ID" value="ACL71044.1"/>
    <property type="molecule type" value="Genomic_DNA"/>
</dbReference>
<keyword evidence="10" id="KW-1185">Reference proteome</keyword>
<evidence type="ECO:0000256" key="6">
    <source>
        <dbReference type="ARBA" id="ARBA00023136"/>
    </source>
</evidence>
<evidence type="ECO:0000256" key="4">
    <source>
        <dbReference type="ARBA" id="ARBA00022692"/>
    </source>
</evidence>
<evidence type="ECO:0000313" key="10">
    <source>
        <dbReference type="Proteomes" id="UP000000719"/>
    </source>
</evidence>
<organism evidence="9 10">
    <name type="scientific">Halothermothrix orenii (strain H 168 / OCM 544 / DSM 9562)</name>
    <dbReference type="NCBI Taxonomy" id="373903"/>
    <lineage>
        <taxon>Bacteria</taxon>
        <taxon>Bacillati</taxon>
        <taxon>Bacillota</taxon>
        <taxon>Clostridia</taxon>
        <taxon>Halanaerobiales</taxon>
        <taxon>Halothermotrichaceae</taxon>
        <taxon>Halothermothrix</taxon>
    </lineage>
</organism>
<dbReference type="eggNOG" id="COG1175">
    <property type="taxonomic scope" value="Bacteria"/>
</dbReference>